<dbReference type="PANTHER" id="PTHR43386:SF26">
    <property type="entry name" value="ABC TRANSPORTER PERMEASE PROTEIN"/>
    <property type="match status" value="1"/>
</dbReference>
<evidence type="ECO:0000313" key="9">
    <source>
        <dbReference type="EMBL" id="QNP47195.1"/>
    </source>
</evidence>
<feature type="domain" description="ABC transmembrane type-1" evidence="8">
    <location>
        <begin position="107"/>
        <end position="297"/>
    </location>
</feature>
<evidence type="ECO:0000256" key="6">
    <source>
        <dbReference type="ARBA" id="ARBA00023136"/>
    </source>
</evidence>
<dbReference type="RefSeq" id="WP_187722906.1">
    <property type="nucleotide sequence ID" value="NZ_CP060783.1"/>
</dbReference>
<keyword evidence="5 7" id="KW-1133">Transmembrane helix</keyword>
<proteinExistence type="inferred from homology"/>
<keyword evidence="6 7" id="KW-0472">Membrane</keyword>
<dbReference type="GO" id="GO:0005886">
    <property type="term" value="C:plasma membrane"/>
    <property type="evidence" value="ECO:0007669"/>
    <property type="project" value="UniProtKB-SubCell"/>
</dbReference>
<feature type="transmembrane region" description="Helical" evidence="7">
    <location>
        <begin position="172"/>
        <end position="189"/>
    </location>
</feature>
<evidence type="ECO:0000256" key="7">
    <source>
        <dbReference type="RuleBase" id="RU363032"/>
    </source>
</evidence>
<organism evidence="9 10">
    <name type="scientific">Diaphorobacter aerolatus</name>
    <dbReference type="NCBI Taxonomy" id="1288495"/>
    <lineage>
        <taxon>Bacteria</taxon>
        <taxon>Pseudomonadati</taxon>
        <taxon>Pseudomonadota</taxon>
        <taxon>Betaproteobacteria</taxon>
        <taxon>Burkholderiales</taxon>
        <taxon>Comamonadaceae</taxon>
        <taxon>Diaphorobacter</taxon>
    </lineage>
</organism>
<evidence type="ECO:0000256" key="5">
    <source>
        <dbReference type="ARBA" id="ARBA00022989"/>
    </source>
</evidence>
<dbReference type="InterPro" id="IPR000515">
    <property type="entry name" value="MetI-like"/>
</dbReference>
<dbReference type="InterPro" id="IPR035906">
    <property type="entry name" value="MetI-like_sf"/>
</dbReference>
<dbReference type="KEGG" id="daer:H9K75_12365"/>
<keyword evidence="3" id="KW-1003">Cell membrane</keyword>
<feature type="transmembrane region" description="Helical" evidence="7">
    <location>
        <begin position="276"/>
        <end position="297"/>
    </location>
</feature>
<dbReference type="CDD" id="cd06261">
    <property type="entry name" value="TM_PBP2"/>
    <property type="match status" value="1"/>
</dbReference>
<dbReference type="Gene3D" id="1.10.3720.10">
    <property type="entry name" value="MetI-like"/>
    <property type="match status" value="1"/>
</dbReference>
<feature type="transmembrane region" description="Helical" evidence="7">
    <location>
        <begin position="109"/>
        <end position="134"/>
    </location>
</feature>
<sequence>MSQRVTQPSSVTPPAVPARQASPWREHLRDFFESRLAVFGLVVAVLLILAALLAPWITPQNPYDLMQLDVMDARLKPGTMNGLETFRYMLGTDGQGRDLYSAILYGLRISLIVGVGSALIAGVIGTLLGLLAAYAGGRIDAVIMRLVDLILSFPSILVAMMILAWLGKGVGNVVLTLVILEWAYYARTARGQALVERRKEYVEAAQCQDIPNWRIMVRHILPNCLPPLIVIGTLQIARAITLEATLSFLGLGVPVTEPSLGLLISNGYQYMLSGEYWISFYPGIALLITIVAINLVGDRLRDVLNPRNVK</sequence>
<dbReference type="Proteomes" id="UP000516028">
    <property type="component" value="Chromosome"/>
</dbReference>
<dbReference type="Pfam" id="PF12911">
    <property type="entry name" value="OppC_N"/>
    <property type="match status" value="1"/>
</dbReference>
<evidence type="ECO:0000256" key="2">
    <source>
        <dbReference type="ARBA" id="ARBA00022448"/>
    </source>
</evidence>
<feature type="transmembrane region" description="Helical" evidence="7">
    <location>
        <begin position="36"/>
        <end position="57"/>
    </location>
</feature>
<keyword evidence="4 7" id="KW-0812">Transmembrane</keyword>
<dbReference type="InterPro" id="IPR025966">
    <property type="entry name" value="OppC_N"/>
</dbReference>
<dbReference type="Pfam" id="PF00528">
    <property type="entry name" value="BPD_transp_1"/>
    <property type="match status" value="1"/>
</dbReference>
<accession>A0A7H0GFX9</accession>
<comment type="similarity">
    <text evidence="7">Belongs to the binding-protein-dependent transport system permease family.</text>
</comment>
<keyword evidence="2 7" id="KW-0813">Transport</keyword>
<evidence type="ECO:0000259" key="8">
    <source>
        <dbReference type="PROSITE" id="PS50928"/>
    </source>
</evidence>
<comment type="subcellular location">
    <subcellularLocation>
        <location evidence="1 7">Cell membrane</location>
        <topology evidence="1 7">Multi-pass membrane protein</topology>
    </subcellularLocation>
</comment>
<dbReference type="GO" id="GO:0055085">
    <property type="term" value="P:transmembrane transport"/>
    <property type="evidence" value="ECO:0007669"/>
    <property type="project" value="InterPro"/>
</dbReference>
<dbReference type="PANTHER" id="PTHR43386">
    <property type="entry name" value="OLIGOPEPTIDE TRANSPORT SYSTEM PERMEASE PROTEIN APPC"/>
    <property type="match status" value="1"/>
</dbReference>
<dbReference type="InterPro" id="IPR050366">
    <property type="entry name" value="BP-dependent_transpt_permease"/>
</dbReference>
<evidence type="ECO:0000256" key="1">
    <source>
        <dbReference type="ARBA" id="ARBA00004651"/>
    </source>
</evidence>
<reference evidence="9 10" key="1">
    <citation type="submission" date="2020-08" db="EMBL/GenBank/DDBJ databases">
        <title>Genome sequence of Diaphorobacter aerolatus KACC 16536T.</title>
        <authorList>
            <person name="Hyun D.-W."/>
            <person name="Bae J.-W."/>
        </authorList>
    </citation>
    <scope>NUCLEOTIDE SEQUENCE [LARGE SCALE GENOMIC DNA]</scope>
    <source>
        <strain evidence="9 10">KACC 16536</strain>
    </source>
</reference>
<evidence type="ECO:0000256" key="3">
    <source>
        <dbReference type="ARBA" id="ARBA00022475"/>
    </source>
</evidence>
<dbReference type="PROSITE" id="PS50928">
    <property type="entry name" value="ABC_TM1"/>
    <property type="match status" value="1"/>
</dbReference>
<evidence type="ECO:0000313" key="10">
    <source>
        <dbReference type="Proteomes" id="UP000516028"/>
    </source>
</evidence>
<dbReference type="SUPFAM" id="SSF161098">
    <property type="entry name" value="MetI-like"/>
    <property type="match status" value="1"/>
</dbReference>
<name>A0A7H0GFX9_9BURK</name>
<feature type="transmembrane region" description="Helical" evidence="7">
    <location>
        <begin position="146"/>
        <end position="166"/>
    </location>
</feature>
<keyword evidence="10" id="KW-1185">Reference proteome</keyword>
<evidence type="ECO:0000256" key="4">
    <source>
        <dbReference type="ARBA" id="ARBA00022692"/>
    </source>
</evidence>
<dbReference type="AlphaFoldDB" id="A0A7H0GFX9"/>
<gene>
    <name evidence="9" type="ORF">H9K75_12365</name>
</gene>
<dbReference type="EMBL" id="CP060783">
    <property type="protein sequence ID" value="QNP47195.1"/>
    <property type="molecule type" value="Genomic_DNA"/>
</dbReference>
<protein>
    <submittedName>
        <fullName evidence="9">ABC transporter permease</fullName>
    </submittedName>
</protein>